<proteinExistence type="inferred from homology"/>
<comment type="similarity">
    <text evidence="1">Belongs to the UPF0215 family.</text>
</comment>
<evidence type="ECO:0000256" key="1">
    <source>
        <dbReference type="HAMAP-Rule" id="MF_00582"/>
    </source>
</evidence>
<dbReference type="PANTHER" id="PTHR39518:SF2">
    <property type="entry name" value="UPF0215 PROTEIN MJ1150"/>
    <property type="match status" value="1"/>
</dbReference>
<dbReference type="Gene3D" id="3.30.2170.10">
    <property type="entry name" value="archaeoglobus fulgidus dsm 4304 superfamily"/>
    <property type="match status" value="1"/>
</dbReference>
<dbReference type="Pfam" id="PF01949">
    <property type="entry name" value="Endo_dU"/>
    <property type="match status" value="1"/>
</dbReference>
<dbReference type="PIRSF" id="PIRSF006380">
    <property type="entry name" value="UCP006380"/>
    <property type="match status" value="1"/>
</dbReference>
<name>A0A7C3FBR2_9CREN</name>
<dbReference type="EMBL" id="DSTX01000001">
    <property type="protein sequence ID" value="HFK19841.1"/>
    <property type="molecule type" value="Genomic_DNA"/>
</dbReference>
<protein>
    <recommendedName>
        <fullName evidence="1">UPF0215 protein ENS19_01010</fullName>
    </recommendedName>
</protein>
<dbReference type="HAMAP" id="MF_00582">
    <property type="entry name" value="UPF0215"/>
    <property type="match status" value="1"/>
</dbReference>
<dbReference type="PANTHER" id="PTHR39518">
    <property type="entry name" value="UPF0215 PROTEIN MJ1150"/>
    <property type="match status" value="1"/>
</dbReference>
<evidence type="ECO:0000313" key="2">
    <source>
        <dbReference type="EMBL" id="HFK19841.1"/>
    </source>
</evidence>
<sequence>MPETSASGGRWRAPVVLAVGGGRFSKSSQRFCPIAFLLCRGTAPIALIIKDVEVDGLDATERALEAIAEARRLGWPPDALLAPSLPLAGFNMIDPQRIASEGGLPFVAVLRKRPDDAAVRGALIRHFSDADARIRILDRAGRLHSFSTEGGEAFISCCGIEAGEAMHLVGALTVFGKLPEPLRIALAIGRAVGDALSGSPAN</sequence>
<dbReference type="AlphaFoldDB" id="A0A7C3FBR2"/>
<accession>A0A7C3FBR2</accession>
<comment type="caution">
    <text evidence="2">The sequence shown here is derived from an EMBL/GenBank/DDBJ whole genome shotgun (WGS) entry which is preliminary data.</text>
</comment>
<reference evidence="2" key="1">
    <citation type="journal article" date="2020" name="mSystems">
        <title>Genome- and Community-Level Interaction Insights into Carbon Utilization and Element Cycling Functions of Hydrothermarchaeota in Hydrothermal Sediment.</title>
        <authorList>
            <person name="Zhou Z."/>
            <person name="Liu Y."/>
            <person name="Xu W."/>
            <person name="Pan J."/>
            <person name="Luo Z.H."/>
            <person name="Li M."/>
        </authorList>
    </citation>
    <scope>NUCLEOTIDE SEQUENCE [LARGE SCALE GENOMIC DNA]</scope>
    <source>
        <strain evidence="2">SpSt-468</strain>
    </source>
</reference>
<dbReference type="InterPro" id="IPR002802">
    <property type="entry name" value="Endo_dU"/>
</dbReference>
<organism evidence="2">
    <name type="scientific">Candidatus Methanomethylicus mesodigestus</name>
    <dbReference type="NCBI Taxonomy" id="1867258"/>
    <lineage>
        <taxon>Archaea</taxon>
        <taxon>Thermoproteota</taxon>
        <taxon>Methanosuratincolia</taxon>
        <taxon>Candidatus Methanomethylicales</taxon>
        <taxon>Candidatus Methanomethylicaceae</taxon>
        <taxon>Candidatus Methanomethylicus</taxon>
    </lineage>
</organism>
<gene>
    <name evidence="2" type="ORF">ENS19_01010</name>
</gene>